<dbReference type="AlphaFoldDB" id="F6DRC6"/>
<dbReference type="Proteomes" id="UP000009234">
    <property type="component" value="Chromosome"/>
</dbReference>
<dbReference type="EMBL" id="CP002780">
    <property type="protein sequence ID" value="AEG60961.1"/>
    <property type="molecule type" value="Genomic_DNA"/>
</dbReference>
<sequence length="283" mass="32902">MDQKLIFFLFLFLIVLVLIYQSRGIKRIYKQEVVQGLNRIKRSENLIVTENDSRHLPEPVQKYLAYVGVYGKEKIQNVRITFEGEMKMDPQKDWLKIKTQQYNFFDESPTRMFLIQAKMFGLPIVGLDSYKNGKGNMLIKLASLFTVADAKGPEMDISETVTLFNDMCLMAPATLIDKRIQWETVDAWTAKGTFNDNGCKVSALLYFNTRGELTNFITDDRYYTTVGQSYQRVRWSTPVRDYAEINGVKLPTYGEGVWHLAAGDYPYARFNVKEVEYNCWNFK</sequence>
<proteinExistence type="predicted"/>
<keyword evidence="2" id="KW-1185">Reference proteome</keyword>
<name>F6DRC6_DESRL</name>
<dbReference type="InterPro" id="IPR046674">
    <property type="entry name" value="DUF6544"/>
</dbReference>
<dbReference type="KEGG" id="dru:Desru_2737"/>
<reference evidence="1 2" key="2">
    <citation type="journal article" date="2012" name="Stand. Genomic Sci.">
        <title>Complete genome sequence of the sulfate-reducing firmicute Desulfotomaculum ruminis type strain (DL(T)).</title>
        <authorList>
            <person name="Spring S."/>
            <person name="Visser M."/>
            <person name="Lu M."/>
            <person name="Copeland A."/>
            <person name="Lapidus A."/>
            <person name="Lucas S."/>
            <person name="Cheng J.F."/>
            <person name="Han C."/>
            <person name="Tapia R."/>
            <person name="Goodwin L.A."/>
            <person name="Pitluck S."/>
            <person name="Ivanova N."/>
            <person name="Land M."/>
            <person name="Hauser L."/>
            <person name="Larimer F."/>
            <person name="Rohde M."/>
            <person name="Goker M."/>
            <person name="Detter J.C."/>
            <person name="Kyrpides N.C."/>
            <person name="Woyke T."/>
            <person name="Schaap P.J."/>
            <person name="Plugge C.M."/>
            <person name="Muyzer G."/>
            <person name="Kuever J."/>
            <person name="Pereira I.A."/>
            <person name="Parshina S.N."/>
            <person name="Bernier-Latmani R."/>
            <person name="Stams A.J."/>
            <person name="Klenk H.P."/>
        </authorList>
    </citation>
    <scope>NUCLEOTIDE SEQUENCE [LARGE SCALE GENOMIC DNA]</scope>
    <source>
        <strain evidence="2">ATCC 23193 / DSM 2154 / NCIB 8452 / DL</strain>
    </source>
</reference>
<dbReference type="eggNOG" id="ENOG502ZA6T">
    <property type="taxonomic scope" value="Bacteria"/>
</dbReference>
<dbReference type="Pfam" id="PF20181">
    <property type="entry name" value="DUF6544"/>
    <property type="match status" value="1"/>
</dbReference>
<gene>
    <name evidence="1" type="ordered locus">Desru_2737</name>
</gene>
<reference evidence="2" key="1">
    <citation type="submission" date="2011-05" db="EMBL/GenBank/DDBJ databases">
        <title>Complete sequence of Desulfotomaculum ruminis DSM 2154.</title>
        <authorList>
            <person name="Lucas S."/>
            <person name="Copeland A."/>
            <person name="Lapidus A."/>
            <person name="Cheng J.-F."/>
            <person name="Goodwin L."/>
            <person name="Pitluck S."/>
            <person name="Lu M."/>
            <person name="Detter J.C."/>
            <person name="Han C."/>
            <person name="Tapia R."/>
            <person name="Land M."/>
            <person name="Hauser L."/>
            <person name="Kyrpides N."/>
            <person name="Ivanova N."/>
            <person name="Mikhailova N."/>
            <person name="Pagani I."/>
            <person name="Stams A.J.M."/>
            <person name="Plugge C.M."/>
            <person name="Muyzer G."/>
            <person name="Kuever J."/>
            <person name="Parshina S.N."/>
            <person name="Ivanova A.E."/>
            <person name="Nazina T.N."/>
            <person name="Brambilla E."/>
            <person name="Spring S."/>
            <person name="Klenk H.-P."/>
            <person name="Woyke T."/>
        </authorList>
    </citation>
    <scope>NUCLEOTIDE SEQUENCE [LARGE SCALE GENOMIC DNA]</scope>
    <source>
        <strain evidence="2">ATCC 23193 / DSM 2154 / NCIB 8452 / DL</strain>
    </source>
</reference>
<dbReference type="HOGENOM" id="CLU_064054_1_1_9"/>
<evidence type="ECO:0000313" key="2">
    <source>
        <dbReference type="Proteomes" id="UP000009234"/>
    </source>
</evidence>
<dbReference type="OrthoDB" id="9786534at2"/>
<dbReference type="RefSeq" id="WP_013842715.1">
    <property type="nucleotide sequence ID" value="NC_015589.1"/>
</dbReference>
<evidence type="ECO:0000313" key="1">
    <source>
        <dbReference type="EMBL" id="AEG60961.1"/>
    </source>
</evidence>
<protein>
    <submittedName>
        <fullName evidence="1">Uncharacterized protein</fullName>
    </submittedName>
</protein>
<organism evidence="1 2">
    <name type="scientific">Desulforamulus ruminis (strain ATCC 23193 / DSM 2154 / NCIMB 8452 / DL)</name>
    <name type="common">Desulfotomaculum ruminis</name>
    <dbReference type="NCBI Taxonomy" id="696281"/>
    <lineage>
        <taxon>Bacteria</taxon>
        <taxon>Bacillati</taxon>
        <taxon>Bacillota</taxon>
        <taxon>Clostridia</taxon>
        <taxon>Eubacteriales</taxon>
        <taxon>Peptococcaceae</taxon>
        <taxon>Desulforamulus</taxon>
    </lineage>
</organism>
<accession>F6DRC6</accession>